<accession>A0ABY0UMJ7</accession>
<dbReference type="Pfam" id="PF17293">
    <property type="entry name" value="Arm-DNA-bind_5"/>
    <property type="match status" value="1"/>
</dbReference>
<keyword evidence="3" id="KW-0233">DNA recombination</keyword>
<dbReference type="EMBL" id="LT629754">
    <property type="protein sequence ID" value="SDS91470.1"/>
    <property type="molecule type" value="Genomic_DNA"/>
</dbReference>
<evidence type="ECO:0000313" key="5">
    <source>
        <dbReference type="EMBL" id="SDS91470.1"/>
    </source>
</evidence>
<evidence type="ECO:0000256" key="1">
    <source>
        <dbReference type="ARBA" id="ARBA00008857"/>
    </source>
</evidence>
<evidence type="ECO:0000256" key="2">
    <source>
        <dbReference type="ARBA" id="ARBA00023125"/>
    </source>
</evidence>
<sequence length="419" mass="48512">MRTSNTFAILFWAYSTRAKNNLTGMYARITVNGKKVNISLKQQVDVRVWDSKRQRAKGNSETTRALNSYLDQVHAQLVQLYQDLKFKGQLITAELIKAEYLGESDNSKTLQNLLEYHNKKTEKTLAVGTLRNFGVTEGYLNKYLNNVLNTSDIFLKELNYKFICDFANFLICFWPKGHPKAMSNNTVMKHIQRFRKIITLGYHIEWIDKDPFVRWKPTYEKRERPFLTENELSNIETYHLPIARLERVRDLFIFSCYTGIAYIDIMNLTNDNILKGIDGNDCIFTNRQKTKSPVKVPLLRKAKELLNKYQGHPMTEITGTLFPVIMNEKVNLYLKEIAEACGLKKNLTFHMARHTFATTVTLSNGVPIETVSKLLGHSKIASTQVYARVIERKVSEDMLALRNKIEAPDKNELQIKHNM</sequence>
<dbReference type="GeneID" id="90592698"/>
<evidence type="ECO:0000259" key="4">
    <source>
        <dbReference type="PROSITE" id="PS51898"/>
    </source>
</evidence>
<organism evidence="5 6">
    <name type="scientific">Maribacter dokdonensis</name>
    <dbReference type="NCBI Taxonomy" id="320912"/>
    <lineage>
        <taxon>Bacteria</taxon>
        <taxon>Pseudomonadati</taxon>
        <taxon>Bacteroidota</taxon>
        <taxon>Flavobacteriia</taxon>
        <taxon>Flavobacteriales</taxon>
        <taxon>Flavobacteriaceae</taxon>
        <taxon>Maribacter</taxon>
    </lineage>
</organism>
<name>A0ABY0UMJ7_9FLAO</name>
<dbReference type="InterPro" id="IPR011010">
    <property type="entry name" value="DNA_brk_join_enz"/>
</dbReference>
<dbReference type="PANTHER" id="PTHR30349">
    <property type="entry name" value="PHAGE INTEGRASE-RELATED"/>
    <property type="match status" value="1"/>
</dbReference>
<gene>
    <name evidence="5" type="ORF">SAMN05192545_2341</name>
</gene>
<dbReference type="Proteomes" id="UP000199574">
    <property type="component" value="Chromosome I"/>
</dbReference>
<dbReference type="InterPro" id="IPR035386">
    <property type="entry name" value="Arm-DNA-bind_5"/>
</dbReference>
<keyword evidence="6" id="KW-1185">Reference proteome</keyword>
<feature type="domain" description="Tyr recombinase" evidence="4">
    <location>
        <begin position="222"/>
        <end position="399"/>
    </location>
</feature>
<evidence type="ECO:0000256" key="3">
    <source>
        <dbReference type="ARBA" id="ARBA00023172"/>
    </source>
</evidence>
<dbReference type="CDD" id="cd01185">
    <property type="entry name" value="INTN1_C_like"/>
    <property type="match status" value="1"/>
</dbReference>
<dbReference type="SUPFAM" id="SSF56349">
    <property type="entry name" value="DNA breaking-rejoining enzymes"/>
    <property type="match status" value="1"/>
</dbReference>
<dbReference type="RefSeq" id="WP_091606013.1">
    <property type="nucleotide sequence ID" value="NZ_LT629754.1"/>
</dbReference>
<dbReference type="Gene3D" id="1.10.443.10">
    <property type="entry name" value="Intergrase catalytic core"/>
    <property type="match status" value="1"/>
</dbReference>
<dbReference type="InterPro" id="IPR025269">
    <property type="entry name" value="SAM-like_dom"/>
</dbReference>
<proteinExistence type="inferred from homology"/>
<dbReference type="PROSITE" id="PS51898">
    <property type="entry name" value="TYR_RECOMBINASE"/>
    <property type="match status" value="1"/>
</dbReference>
<dbReference type="Gene3D" id="1.10.150.130">
    <property type="match status" value="1"/>
</dbReference>
<dbReference type="InterPro" id="IPR013762">
    <property type="entry name" value="Integrase-like_cat_sf"/>
</dbReference>
<dbReference type="InterPro" id="IPR050090">
    <property type="entry name" value="Tyrosine_recombinase_XerCD"/>
</dbReference>
<reference evidence="5 6" key="1">
    <citation type="submission" date="2016-10" db="EMBL/GenBank/DDBJ databases">
        <authorList>
            <person name="Varghese N."/>
            <person name="Submissions S."/>
        </authorList>
    </citation>
    <scope>NUCLEOTIDE SEQUENCE [LARGE SCALE GENOMIC DNA]</scope>
    <source>
        <strain evidence="5 6">MAR_2009_60</strain>
    </source>
</reference>
<dbReference type="Pfam" id="PF00589">
    <property type="entry name" value="Phage_integrase"/>
    <property type="match status" value="1"/>
</dbReference>
<evidence type="ECO:0000313" key="6">
    <source>
        <dbReference type="Proteomes" id="UP000199574"/>
    </source>
</evidence>
<protein>
    <submittedName>
        <fullName evidence="5">Site-specific recombinase XerD</fullName>
    </submittedName>
</protein>
<dbReference type="PANTHER" id="PTHR30349:SF64">
    <property type="entry name" value="PROPHAGE INTEGRASE INTD-RELATED"/>
    <property type="match status" value="1"/>
</dbReference>
<dbReference type="InterPro" id="IPR010998">
    <property type="entry name" value="Integrase_recombinase_N"/>
</dbReference>
<dbReference type="InterPro" id="IPR002104">
    <property type="entry name" value="Integrase_catalytic"/>
</dbReference>
<keyword evidence="2" id="KW-0238">DNA-binding</keyword>
<comment type="similarity">
    <text evidence="1">Belongs to the 'phage' integrase family.</text>
</comment>
<dbReference type="Pfam" id="PF13102">
    <property type="entry name" value="Phage_int_SAM_5"/>
    <property type="match status" value="1"/>
</dbReference>